<dbReference type="InterPro" id="IPR039861">
    <property type="entry name" value="IMPG"/>
</dbReference>
<feature type="domain" description="Fibronectin type-III" evidence="21">
    <location>
        <begin position="1843"/>
        <end position="1935"/>
    </location>
</feature>
<evidence type="ECO:0000256" key="6">
    <source>
        <dbReference type="ARBA" id="ARBA00022674"/>
    </source>
</evidence>
<evidence type="ECO:0000256" key="8">
    <source>
        <dbReference type="ARBA" id="ARBA00022729"/>
    </source>
</evidence>
<feature type="region of interest" description="Disordered" evidence="18">
    <location>
        <begin position="540"/>
        <end position="597"/>
    </location>
</feature>
<evidence type="ECO:0000256" key="16">
    <source>
        <dbReference type="ARBA" id="ARBA00074164"/>
    </source>
</evidence>
<comment type="caution">
    <text evidence="22">The sequence shown here is derived from an EMBL/GenBank/DDBJ whole genome shotgun (WGS) entry which is preliminary data.</text>
</comment>
<evidence type="ECO:0000256" key="13">
    <source>
        <dbReference type="ARBA" id="ARBA00023180"/>
    </source>
</evidence>
<dbReference type="Gene3D" id="3.30.70.960">
    <property type="entry name" value="SEA domain"/>
    <property type="match status" value="2"/>
</dbReference>
<evidence type="ECO:0000313" key="23">
    <source>
        <dbReference type="Proteomes" id="UP000289886"/>
    </source>
</evidence>
<evidence type="ECO:0000259" key="20">
    <source>
        <dbReference type="PROSITE" id="PS50024"/>
    </source>
</evidence>
<dbReference type="SMART" id="SM00200">
    <property type="entry name" value="SEA"/>
    <property type="match status" value="2"/>
</dbReference>
<dbReference type="Pfam" id="PF21731">
    <property type="entry name" value="TARSH_C"/>
    <property type="match status" value="1"/>
</dbReference>
<dbReference type="EMBL" id="SCEB01214971">
    <property type="protein sequence ID" value="RXM32020.1"/>
    <property type="molecule type" value="Genomic_DNA"/>
</dbReference>
<keyword evidence="22" id="KW-0675">Receptor</keyword>
<accession>A0A444UA27</accession>
<evidence type="ECO:0000256" key="2">
    <source>
        <dbReference type="ARBA" id="ARBA00004593"/>
    </source>
</evidence>
<dbReference type="Proteomes" id="UP000289886">
    <property type="component" value="Unassembled WGS sequence"/>
</dbReference>
<feature type="compositionally biased region" description="Low complexity" evidence="18">
    <location>
        <begin position="585"/>
        <end position="597"/>
    </location>
</feature>
<feature type="compositionally biased region" description="Low complexity" evidence="18">
    <location>
        <begin position="560"/>
        <end position="572"/>
    </location>
</feature>
<evidence type="ECO:0000256" key="12">
    <source>
        <dbReference type="ARBA" id="ARBA00023157"/>
    </source>
</evidence>
<evidence type="ECO:0000256" key="17">
    <source>
        <dbReference type="ARBA" id="ARBA00080162"/>
    </source>
</evidence>
<dbReference type="CDD" id="cd00063">
    <property type="entry name" value="FN3"/>
    <property type="match status" value="2"/>
</dbReference>
<keyword evidence="14" id="KW-0966">Cell projection</keyword>
<keyword evidence="9" id="KW-0677">Repeat</keyword>
<feature type="domain" description="SEA" evidence="20">
    <location>
        <begin position="1289"/>
        <end position="1402"/>
    </location>
</feature>
<dbReference type="InterPro" id="IPR049109">
    <property type="entry name" value="TARSH/FNDC1_C"/>
</dbReference>
<reference evidence="22 23" key="1">
    <citation type="submission" date="2019-01" db="EMBL/GenBank/DDBJ databases">
        <title>Draft Genome and Complete Hox-Cluster Characterization of the Sterlet Sturgeon (Acipenser ruthenus).</title>
        <authorList>
            <person name="Wei Q."/>
        </authorList>
    </citation>
    <scope>NUCLEOTIDE SEQUENCE [LARGE SCALE GENOMIC DNA]</scope>
    <source>
        <strain evidence="22">WHYD16114868_AA</strain>
        <tissue evidence="22">Blood</tissue>
    </source>
</reference>
<evidence type="ECO:0000256" key="11">
    <source>
        <dbReference type="ARBA" id="ARBA00023136"/>
    </source>
</evidence>
<dbReference type="InterPro" id="IPR013783">
    <property type="entry name" value="Ig-like_fold"/>
</dbReference>
<dbReference type="PROSITE" id="PS50853">
    <property type="entry name" value="FN3"/>
    <property type="match status" value="2"/>
</dbReference>
<dbReference type="GO" id="GO:0008201">
    <property type="term" value="F:heparin binding"/>
    <property type="evidence" value="ECO:0007669"/>
    <property type="project" value="UniProtKB-KW"/>
</dbReference>
<dbReference type="InterPro" id="IPR000082">
    <property type="entry name" value="SEA_dom"/>
</dbReference>
<keyword evidence="7 19" id="KW-0812">Transmembrane</keyword>
<dbReference type="SMART" id="SM00060">
    <property type="entry name" value="FN3"/>
    <property type="match status" value="2"/>
</dbReference>
<evidence type="ECO:0000256" key="18">
    <source>
        <dbReference type="SAM" id="MobiDB-lite"/>
    </source>
</evidence>
<keyword evidence="13" id="KW-0325">Glycoprotein</keyword>
<feature type="transmembrane region" description="Helical" evidence="19">
    <location>
        <begin position="1564"/>
        <end position="1582"/>
    </location>
</feature>
<feature type="region of interest" description="Disordered" evidence="18">
    <location>
        <begin position="336"/>
        <end position="375"/>
    </location>
</feature>
<proteinExistence type="predicted"/>
<keyword evidence="4" id="KW-0272">Extracellular matrix</keyword>
<evidence type="ECO:0000256" key="4">
    <source>
        <dbReference type="ARBA" id="ARBA00022530"/>
    </source>
</evidence>
<keyword evidence="3" id="KW-0964">Secreted</keyword>
<keyword evidence="10 19" id="KW-1133">Transmembrane helix</keyword>
<evidence type="ECO:0000256" key="1">
    <source>
        <dbReference type="ARBA" id="ARBA00004451"/>
    </source>
</evidence>
<evidence type="ECO:0000256" key="10">
    <source>
        <dbReference type="ARBA" id="ARBA00022989"/>
    </source>
</evidence>
<keyword evidence="12" id="KW-1015">Disulfide bond</keyword>
<dbReference type="SUPFAM" id="SSF49265">
    <property type="entry name" value="Fibronectin type III"/>
    <property type="match status" value="1"/>
</dbReference>
<gene>
    <name evidence="22" type="ORF">EOD39_6487</name>
</gene>
<dbReference type="InterPro" id="IPR036116">
    <property type="entry name" value="FN3_sf"/>
</dbReference>
<evidence type="ECO:0000256" key="15">
    <source>
        <dbReference type="ARBA" id="ARBA00060509"/>
    </source>
</evidence>
<dbReference type="GO" id="GO:0033165">
    <property type="term" value="C:interphotoreceptor matrix"/>
    <property type="evidence" value="ECO:0007669"/>
    <property type="project" value="UniProtKB-SubCell"/>
</dbReference>
<keyword evidence="23" id="KW-1185">Reference proteome</keyword>
<feature type="transmembrane region" description="Helical" evidence="19">
    <location>
        <begin position="1492"/>
        <end position="1515"/>
    </location>
</feature>
<dbReference type="GO" id="GO:0005540">
    <property type="term" value="F:hyaluronic acid binding"/>
    <property type="evidence" value="ECO:0007669"/>
    <property type="project" value="TreeGrafter"/>
</dbReference>
<name>A0A444UA27_ACIRT</name>
<feature type="region of interest" description="Disordered" evidence="18">
    <location>
        <begin position="1078"/>
        <end position="1098"/>
    </location>
</feature>
<keyword evidence="5" id="KW-0245">EGF-like domain</keyword>
<feature type="compositionally biased region" description="Polar residues" evidence="18">
    <location>
        <begin position="440"/>
        <end position="452"/>
    </location>
</feature>
<evidence type="ECO:0000256" key="14">
    <source>
        <dbReference type="ARBA" id="ARBA00023273"/>
    </source>
</evidence>
<feature type="region of interest" description="Disordered" evidence="18">
    <location>
        <begin position="424"/>
        <end position="457"/>
    </location>
</feature>
<sequence length="2066" mass="227039">MVYSSVSDTNPGIPVQQAQHGQLQLTGILEGLVPFPGLKSNGNKNGVPRRKRNVLFPSGVKVCPHETVHQAVTNHLNYFKLGVCQETVWEAFKIFWDRLPERDEYQRWMKLCEDGTVSVFEIGTSFSQSEEHLLLVQNLHHNVFLPPDAAANVSPPQMVSVEAIPSSEDTVNEETESSITNEIVDITERPVRPVAEQVVELSIQLTGESYSEDLENPDSVRFQGLTKHFIYEIQNAFQRLPGFKSVNVIGFSVNAVVVHYGVTFEVGTGGISNETLHFINLHSNKVEEPYPEPEESPSVVYTITDLRNYIAEALSKEAIIGNATLAVDPDSLQLVNEDGSSSLKDSEITGPTEEPPASMGNILAAERPPNGSSLELNKKDIFVNGYTTGDIHFDSVHLNGLWVESETSFADENDVIVLEENPTSASPLLTDPTIAEPTSGVDSSVITSQPGTEDSENIEEEGFLFSNTIVTLKTPTSSPEKVTPNTVLNIENPTTVAPSPATTQAEEPTVPTSMTGTLVTVAPESGLSEGAEITGSYTHTALPNQKPEAPINTADEIPLPDSTHSTTTPSSDAVSTESDTDIPATVSPSQDPSTSSSVDEALIVTTERPVMVSPSQYPTTPFSSDETLAVETESPVTVSALQDPTTPSSSDEALAVETESSVIVTPSQDLTTPSSSDETLVVATESPVMLSLSQDPSSPLSFDDALLVTTEKTAIASNQLFEEGSGSGFFHSGQEPGPDVWPWVPVTPDHISLLSTNEEPKDELIPDYIIDPPDFVDENFNDVTPVTEDSYTDYEPPNSVFIDNRTLSEDLDTQKELLDRVIATEDIRNKPHYTTTDVAPVFLTMETLTVELSMQTSEASSNYDYYVSEPITMLTPITDNTLPNVLEEHTTIAYVLEGPSTRGQQFVTVGDAFSNEELLEVVPTTELTTTEKLPAQSVAMGPMVTSHPTPGEPLTELFTREEEETDSPTLTQPVTETSTLGIFMGNIITETFTVGEAIVGLSTEEQPFLEPFNGDEDQGGLKIPIREQVTESPVTGNPTIEISKEDQPALNLSDSHTLAADLTIKETPVMELFSTVQPTTESPKDESPFTKHSAIPPPNVESATMLPVLTELPATFHNVPEQTALFIPDEISTADNVFTEIANVPEDITQKPNVAHTPSHPVTETSINNGNSNDVYPLTTTSLFLLSTTEPTDDLMVISVSSTKNLTQPQLPVIPDENEAIGTAVLGIQTYGPAIQDITDLDHPDLVYHHTGVSQIEEGTSGKTAVNVHATDMASVAKSTNGNITLPTRALVVFFSLRVTNMIFSEDLFNKSSPEYKALEQRFLELLVPYLQSNLTNFQNLEILNFRNGSIVVNSRMKFAKRVPRNVTNAVYIILEDFCNTAYQTMNLAIDKYSLDVESGYQADPCKFQACNEFSQCSINRWSGETECVCNAGYFSVDGLPCQSICELQPDFCLNDGKCDIIPSKGAICRCRVGENWWYRGEHCEEYVSEPLVVGIAIASVAGFLLVASAVIFFLSRTLRDQYSKNDIEDPVRTNEKHLILASTCSANEIQKSLEEKEKAQEELSGILLAVNLYGVATLLHFKRQNLKVRINATGDTIVLKFVRPRPDMKLEGFILGYGSSMFSKQYIQLPENGKPYEAEVDAEPKYLIAVQPIPANDVKKQCTGQVNLQKPLHLIIGSVTPSSVLLSWGTFPKTPFEGDIMNDCLEDGHYTVRYREKERNKKWNYENCPISDTVIDRLKPNTEYEFGVRASKGKEDGLWSKPIFHQTNAASTRMEPSDNSSVFNPAPLLEIDSMGKERFIAPHVKYMMKEPDDPCSITESLRHFPEEEEALNQDITGPPKHPPSNLTVVTVEGCSSFVILDWQKADNDSATEYEVISKSTGPAGNEESVMVTNQTHTAVENLKADSSYEFTVQPKNVLGVGPPSEAVPFSTESGKDAIWTEYPFQSDSYSECNGKQFVKRTWYRKFVGVQLCNSLRYKIYLSDTLTGTFYNIGDQTGHGEDHCQFVDSFLDGRTGQQFPNDQLPQREGYYRAIRQEPVTFGEIGGKAQINYVQWYECGTTIPGKW</sequence>
<feature type="domain" description="Fibronectin type-III" evidence="21">
    <location>
        <begin position="1671"/>
        <end position="1771"/>
    </location>
</feature>
<feature type="domain" description="SEA" evidence="20">
    <location>
        <begin position="195"/>
        <end position="306"/>
    </location>
</feature>
<dbReference type="PANTHER" id="PTHR12199">
    <property type="entry name" value="INTERPHOTORECEPTOR MATRIX PROTEOGLYCAN"/>
    <property type="match status" value="1"/>
</dbReference>
<dbReference type="Gene3D" id="2.60.40.10">
    <property type="entry name" value="Immunoglobulins"/>
    <property type="match status" value="2"/>
</dbReference>
<evidence type="ECO:0000256" key="5">
    <source>
        <dbReference type="ARBA" id="ARBA00022536"/>
    </source>
</evidence>
<dbReference type="FunFam" id="3.30.70.960:FF:000002">
    <property type="entry name" value="Interphotoreceptor matrix proteoglycan 2"/>
    <property type="match status" value="1"/>
</dbReference>
<dbReference type="SUPFAM" id="SSF82671">
    <property type="entry name" value="SEA domain"/>
    <property type="match status" value="2"/>
</dbReference>
<protein>
    <recommendedName>
        <fullName evidence="16">Interphotoreceptor matrix proteoglycan 2</fullName>
    </recommendedName>
    <alternativeName>
        <fullName evidence="17">Sialoprotein associated with cones and rods proteoglycan</fullName>
    </alternativeName>
</protein>
<dbReference type="PANTHER" id="PTHR12199:SF4">
    <property type="entry name" value="INTERPHOTORECEPTOR MATRIX PROTEOGLYCAN 2"/>
    <property type="match status" value="1"/>
</dbReference>
<dbReference type="Pfam" id="PF01390">
    <property type="entry name" value="SEA"/>
    <property type="match status" value="2"/>
</dbReference>
<keyword evidence="6" id="KW-0358">Heparin-binding</keyword>
<dbReference type="Pfam" id="PF00041">
    <property type="entry name" value="fn3"/>
    <property type="match status" value="2"/>
</dbReference>
<comment type="subcellular location">
    <subcellularLocation>
        <location evidence="15">Photoreceptor inner segment membrane</location>
        <topology evidence="15">Single-pass type I membrane protein</topology>
    </subcellularLocation>
    <subcellularLocation>
        <location evidence="1">Photoreceptor outer segment membrane</location>
        <topology evidence="1">Single-pass type I membrane protein</topology>
    </subcellularLocation>
    <subcellularLocation>
        <location evidence="2">Secreted</location>
        <location evidence="2">Extracellular space</location>
        <location evidence="2">Extracellular matrix</location>
        <location evidence="2">Interphotoreceptor matrix</location>
    </subcellularLocation>
</comment>
<evidence type="ECO:0000256" key="19">
    <source>
        <dbReference type="SAM" id="Phobius"/>
    </source>
</evidence>
<evidence type="ECO:0000259" key="21">
    <source>
        <dbReference type="PROSITE" id="PS50853"/>
    </source>
</evidence>
<dbReference type="InterPro" id="IPR003961">
    <property type="entry name" value="FN3_dom"/>
</dbReference>
<evidence type="ECO:0000256" key="3">
    <source>
        <dbReference type="ARBA" id="ARBA00022525"/>
    </source>
</evidence>
<organism evidence="22 23">
    <name type="scientific">Acipenser ruthenus</name>
    <name type="common">Sterlet sturgeon</name>
    <dbReference type="NCBI Taxonomy" id="7906"/>
    <lineage>
        <taxon>Eukaryota</taxon>
        <taxon>Metazoa</taxon>
        <taxon>Chordata</taxon>
        <taxon>Craniata</taxon>
        <taxon>Vertebrata</taxon>
        <taxon>Euteleostomi</taxon>
        <taxon>Actinopterygii</taxon>
        <taxon>Chondrostei</taxon>
        <taxon>Acipenseriformes</taxon>
        <taxon>Acipenseridae</taxon>
        <taxon>Acipenser</taxon>
    </lineage>
</organism>
<keyword evidence="11 19" id="KW-0472">Membrane</keyword>
<dbReference type="PROSITE" id="PS50024">
    <property type="entry name" value="SEA"/>
    <property type="match status" value="2"/>
</dbReference>
<dbReference type="GO" id="GO:0007601">
    <property type="term" value="P:visual perception"/>
    <property type="evidence" value="ECO:0007669"/>
    <property type="project" value="InterPro"/>
</dbReference>
<evidence type="ECO:0000256" key="9">
    <source>
        <dbReference type="ARBA" id="ARBA00022737"/>
    </source>
</evidence>
<feature type="region of interest" description="Disordered" evidence="18">
    <location>
        <begin position="490"/>
        <end position="514"/>
    </location>
</feature>
<dbReference type="InterPro" id="IPR036364">
    <property type="entry name" value="SEA_dom_sf"/>
</dbReference>
<evidence type="ECO:0000256" key="7">
    <source>
        <dbReference type="ARBA" id="ARBA00022692"/>
    </source>
</evidence>
<evidence type="ECO:0000313" key="22">
    <source>
        <dbReference type="EMBL" id="RXM32020.1"/>
    </source>
</evidence>
<keyword evidence="8" id="KW-0732">Signal</keyword>